<dbReference type="SUPFAM" id="SSF49265">
    <property type="entry name" value="Fibronectin type III"/>
    <property type="match status" value="1"/>
</dbReference>
<evidence type="ECO:0000313" key="2">
    <source>
        <dbReference type="EMBL" id="KAJ8967210.1"/>
    </source>
</evidence>
<name>A0AAV8ZN14_9CUCU</name>
<protein>
    <recommendedName>
        <fullName evidence="1">Fibronectin type-III domain-containing protein</fullName>
    </recommendedName>
</protein>
<dbReference type="AlphaFoldDB" id="A0AAV8ZN14"/>
<dbReference type="Proteomes" id="UP001162156">
    <property type="component" value="Unassembled WGS sequence"/>
</dbReference>
<evidence type="ECO:0000259" key="1">
    <source>
        <dbReference type="PROSITE" id="PS50853"/>
    </source>
</evidence>
<evidence type="ECO:0000313" key="3">
    <source>
        <dbReference type="Proteomes" id="UP001162156"/>
    </source>
</evidence>
<feature type="domain" description="Fibronectin type-III" evidence="1">
    <location>
        <begin position="5"/>
        <end position="98"/>
    </location>
</feature>
<dbReference type="InterPro" id="IPR013783">
    <property type="entry name" value="Ig-like_fold"/>
</dbReference>
<dbReference type="Pfam" id="PF00041">
    <property type="entry name" value="fn3"/>
    <property type="match status" value="1"/>
</dbReference>
<dbReference type="InterPro" id="IPR003961">
    <property type="entry name" value="FN3_dom"/>
</dbReference>
<dbReference type="InterPro" id="IPR036116">
    <property type="entry name" value="FN3_sf"/>
</dbReference>
<dbReference type="CDD" id="cd00063">
    <property type="entry name" value="FN3"/>
    <property type="match status" value="1"/>
</dbReference>
<comment type="caution">
    <text evidence="2">The sequence shown here is derived from an EMBL/GenBank/DDBJ whole genome shotgun (WGS) entry which is preliminary data.</text>
</comment>
<gene>
    <name evidence="2" type="ORF">NQ314_003040</name>
</gene>
<accession>A0AAV8ZN14</accession>
<dbReference type="PROSITE" id="PS50853">
    <property type="entry name" value="FN3"/>
    <property type="match status" value="1"/>
</dbReference>
<reference evidence="2" key="1">
    <citation type="journal article" date="2023" name="Insect Mol. Biol.">
        <title>Genome sequencing provides insights into the evolution of gene families encoding plant cell wall-degrading enzymes in longhorned beetles.</title>
        <authorList>
            <person name="Shin N.R."/>
            <person name="Okamura Y."/>
            <person name="Kirsch R."/>
            <person name="Pauchet Y."/>
        </authorList>
    </citation>
    <scope>NUCLEOTIDE SEQUENCE</scope>
    <source>
        <strain evidence="2">RBIC_L_NR</strain>
    </source>
</reference>
<organism evidence="2 3">
    <name type="scientific">Rhamnusium bicolor</name>
    <dbReference type="NCBI Taxonomy" id="1586634"/>
    <lineage>
        <taxon>Eukaryota</taxon>
        <taxon>Metazoa</taxon>
        <taxon>Ecdysozoa</taxon>
        <taxon>Arthropoda</taxon>
        <taxon>Hexapoda</taxon>
        <taxon>Insecta</taxon>
        <taxon>Pterygota</taxon>
        <taxon>Neoptera</taxon>
        <taxon>Endopterygota</taxon>
        <taxon>Coleoptera</taxon>
        <taxon>Polyphaga</taxon>
        <taxon>Cucujiformia</taxon>
        <taxon>Chrysomeloidea</taxon>
        <taxon>Cerambycidae</taxon>
        <taxon>Lepturinae</taxon>
        <taxon>Rhagiini</taxon>
        <taxon>Rhamnusium</taxon>
    </lineage>
</organism>
<keyword evidence="3" id="KW-1185">Reference proteome</keyword>
<proteinExistence type="predicted"/>
<dbReference type="Gene3D" id="2.60.40.10">
    <property type="entry name" value="Immunoglobulins"/>
    <property type="match status" value="1"/>
</dbReference>
<dbReference type="EMBL" id="JANEYF010000885">
    <property type="protein sequence ID" value="KAJ8967210.1"/>
    <property type="molecule type" value="Genomic_DNA"/>
</dbReference>
<sequence length="98" mass="10661">MIPDPPSGLSVSVRSGKTAIISWSPPSQGSFTSFKLKINPLVHIADPKPQTLTIDNVDSTQYVLKDLVPGATYQVQAFTVFENKESAAYTSRNFTTSK</sequence>
<dbReference type="SMART" id="SM00060">
    <property type="entry name" value="FN3"/>
    <property type="match status" value="1"/>
</dbReference>